<evidence type="ECO:0000313" key="1">
    <source>
        <dbReference type="EMBL" id="VAW93807.1"/>
    </source>
</evidence>
<gene>
    <name evidence="1" type="ORF">MNBD_GAMMA23-741</name>
</gene>
<organism evidence="1">
    <name type="scientific">hydrothermal vent metagenome</name>
    <dbReference type="NCBI Taxonomy" id="652676"/>
    <lineage>
        <taxon>unclassified sequences</taxon>
        <taxon>metagenomes</taxon>
        <taxon>ecological metagenomes</taxon>
    </lineage>
</organism>
<protein>
    <submittedName>
        <fullName evidence="1">Uncharacterized protein</fullName>
    </submittedName>
</protein>
<sequence>MKKGLFIVLINFYMLYVYAAIYQCVDDKGIIIFKDSECVASEKLINKKHTKSQVNISAPKIQTENIFAKNLVKNSNFDNKLLDWRVPLGMLWTSNGGKNGSGGLMVHAEEPPKDRYIHETMASQCVLLTEASKFEVSADVRLQGLPNKNTANRVNVIWYESTNCSTGGQWGAYLQPKPIEGWQHLVGENLTPALDAQAVKITIVQNGRYSDDGKAYWDNIRFYPSEVFKQSSMDKTHLNASNKKYTLEPGRNYIKNGDFKTDVSAWRAGWKNEWSSTQGHLFPGAAKIIAYSNTGSKGRHALQQCVNLGANRKFIAGARFKNGETSSQLGGGRLRISWHQGLNCSGRSKTDTNWVDPEYIGGWQKLRITDLRAPVKSQSASIEIIQSIRGAGRFIAYWDDVYFEAVE</sequence>
<accession>A0A3B1A2J4</accession>
<dbReference type="AlphaFoldDB" id="A0A3B1A2J4"/>
<reference evidence="1" key="1">
    <citation type="submission" date="2018-06" db="EMBL/GenBank/DDBJ databases">
        <authorList>
            <person name="Zhirakovskaya E."/>
        </authorList>
    </citation>
    <scope>NUCLEOTIDE SEQUENCE</scope>
</reference>
<dbReference type="Gene3D" id="2.60.120.260">
    <property type="entry name" value="Galactose-binding domain-like"/>
    <property type="match status" value="2"/>
</dbReference>
<dbReference type="EMBL" id="UOFT01000034">
    <property type="protein sequence ID" value="VAW93807.1"/>
    <property type="molecule type" value="Genomic_DNA"/>
</dbReference>
<name>A0A3B1A2J4_9ZZZZ</name>
<proteinExistence type="predicted"/>